<gene>
    <name evidence="2" type="ORF">GSPATT00020487001</name>
</gene>
<dbReference type="OMA" id="NVCINTT"/>
<dbReference type="InParanoid" id="A0DUV8"/>
<sequence length="420" mass="49013">MSEEEEEEYFNINTEHHQICDDPEDRKQHKQQNSKVLINLGVFALFTAVSSLIFMGQLAKKSREDKKPNILPFHNPNNRSELLCPLNTSFDTSQFSCMSCSQNCEYCYHEYKQRCIQCTHPYKLKENICVEDCVSIDNVCINTTADLLNLYNYSIVDLGTELRINQLFQVEIHTHLYENLYIIFPPLGQSFNYFYQHIKLPELAQQLNATLFVFSTPYTEVLQVQEVSDSVDEEFRYIERVHDFIKPYLSENTKTINIIGLGEMLFFAHRLSTLMYRYLLFVRVKKMPTALETNVTVILMQTLQIPLSESLNLSFLQLQHLLAYIDQGWDISHKENKTDLIANNEDDLFSSIQQFLLHLSFNNLVNPSYNMKINVVVMSERGCKDLSNLYQDGFNAKNFMQIFLDDSHLATQFARLISLQ</sequence>
<evidence type="ECO:0000256" key="1">
    <source>
        <dbReference type="SAM" id="Phobius"/>
    </source>
</evidence>
<keyword evidence="1" id="KW-0812">Transmembrane</keyword>
<dbReference type="HOGENOM" id="CLU_673475_0_0_1"/>
<protein>
    <submittedName>
        <fullName evidence="2">Uncharacterized protein</fullName>
    </submittedName>
</protein>
<keyword evidence="3" id="KW-1185">Reference proteome</keyword>
<dbReference type="EMBL" id="CT868596">
    <property type="protein sequence ID" value="CAK86825.1"/>
    <property type="molecule type" value="Genomic_DNA"/>
</dbReference>
<dbReference type="Proteomes" id="UP000000600">
    <property type="component" value="Unassembled WGS sequence"/>
</dbReference>
<feature type="transmembrane region" description="Helical" evidence="1">
    <location>
        <begin position="36"/>
        <end position="59"/>
    </location>
</feature>
<name>A0DUV8_PARTE</name>
<accession>A0DUV8</accession>
<evidence type="ECO:0000313" key="2">
    <source>
        <dbReference type="EMBL" id="CAK86825.1"/>
    </source>
</evidence>
<organism evidence="2 3">
    <name type="scientific">Paramecium tetraurelia</name>
    <dbReference type="NCBI Taxonomy" id="5888"/>
    <lineage>
        <taxon>Eukaryota</taxon>
        <taxon>Sar</taxon>
        <taxon>Alveolata</taxon>
        <taxon>Ciliophora</taxon>
        <taxon>Intramacronucleata</taxon>
        <taxon>Oligohymenophorea</taxon>
        <taxon>Peniculida</taxon>
        <taxon>Parameciidae</taxon>
        <taxon>Paramecium</taxon>
    </lineage>
</organism>
<keyword evidence="1" id="KW-0472">Membrane</keyword>
<dbReference type="InterPro" id="IPR006212">
    <property type="entry name" value="Furin_repeat"/>
</dbReference>
<evidence type="ECO:0000313" key="3">
    <source>
        <dbReference type="Proteomes" id="UP000000600"/>
    </source>
</evidence>
<dbReference type="KEGG" id="ptm:GSPATT00020487001"/>
<dbReference type="SUPFAM" id="SSF57184">
    <property type="entry name" value="Growth factor receptor domain"/>
    <property type="match status" value="1"/>
</dbReference>
<dbReference type="InterPro" id="IPR009030">
    <property type="entry name" value="Growth_fac_rcpt_cys_sf"/>
</dbReference>
<dbReference type="GeneID" id="5040007"/>
<dbReference type="OrthoDB" id="293795at2759"/>
<proteinExistence type="predicted"/>
<dbReference type="AlphaFoldDB" id="A0DUV8"/>
<keyword evidence="1" id="KW-1133">Transmembrane helix</keyword>
<dbReference type="RefSeq" id="XP_001454222.1">
    <property type="nucleotide sequence ID" value="XM_001454185.2"/>
</dbReference>
<dbReference type="CDD" id="cd00064">
    <property type="entry name" value="FU"/>
    <property type="match status" value="1"/>
</dbReference>
<reference evidence="2 3" key="1">
    <citation type="journal article" date="2006" name="Nature">
        <title>Global trends of whole-genome duplications revealed by the ciliate Paramecium tetraurelia.</title>
        <authorList>
            <consortium name="Genoscope"/>
            <person name="Aury J.-M."/>
            <person name="Jaillon O."/>
            <person name="Duret L."/>
            <person name="Noel B."/>
            <person name="Jubin C."/>
            <person name="Porcel B.M."/>
            <person name="Segurens B."/>
            <person name="Daubin V."/>
            <person name="Anthouard V."/>
            <person name="Aiach N."/>
            <person name="Arnaiz O."/>
            <person name="Billaut A."/>
            <person name="Beisson J."/>
            <person name="Blanc I."/>
            <person name="Bouhouche K."/>
            <person name="Camara F."/>
            <person name="Duharcourt S."/>
            <person name="Guigo R."/>
            <person name="Gogendeau D."/>
            <person name="Katinka M."/>
            <person name="Keller A.-M."/>
            <person name="Kissmehl R."/>
            <person name="Klotz C."/>
            <person name="Koll F."/>
            <person name="Le Moue A."/>
            <person name="Lepere C."/>
            <person name="Malinsky S."/>
            <person name="Nowacki M."/>
            <person name="Nowak J.K."/>
            <person name="Plattner H."/>
            <person name="Poulain J."/>
            <person name="Ruiz F."/>
            <person name="Serrano V."/>
            <person name="Zagulski M."/>
            <person name="Dessen P."/>
            <person name="Betermier M."/>
            <person name="Weissenbach J."/>
            <person name="Scarpelli C."/>
            <person name="Schachter V."/>
            <person name="Sperling L."/>
            <person name="Meyer E."/>
            <person name="Cohen J."/>
            <person name="Wincker P."/>
        </authorList>
    </citation>
    <scope>NUCLEOTIDE SEQUENCE [LARGE SCALE GENOMIC DNA]</scope>
    <source>
        <strain evidence="2 3">Stock d4-2</strain>
    </source>
</reference>